<accession>A0ABN3UMU4</accession>
<protein>
    <submittedName>
        <fullName evidence="3">Uncharacterized protein</fullName>
    </submittedName>
</protein>
<name>A0ABN3UMU4_9MICO</name>
<organism evidence="3 4">
    <name type="scientific">Pedococcus aerophilus</name>
    <dbReference type="NCBI Taxonomy" id="436356"/>
    <lineage>
        <taxon>Bacteria</taxon>
        <taxon>Bacillati</taxon>
        <taxon>Actinomycetota</taxon>
        <taxon>Actinomycetes</taxon>
        <taxon>Micrococcales</taxon>
        <taxon>Intrasporangiaceae</taxon>
        <taxon>Pedococcus</taxon>
    </lineage>
</organism>
<comment type="caution">
    <text evidence="3">The sequence shown here is derived from an EMBL/GenBank/DDBJ whole genome shotgun (WGS) entry which is preliminary data.</text>
</comment>
<keyword evidence="2" id="KW-0812">Transmembrane</keyword>
<keyword evidence="2" id="KW-1133">Transmembrane helix</keyword>
<evidence type="ECO:0000313" key="4">
    <source>
        <dbReference type="Proteomes" id="UP001501326"/>
    </source>
</evidence>
<gene>
    <name evidence="3" type="ORF">GCM10009867_19060</name>
</gene>
<keyword evidence="2" id="KW-0472">Membrane</keyword>
<dbReference type="Proteomes" id="UP001501326">
    <property type="component" value="Unassembled WGS sequence"/>
</dbReference>
<proteinExistence type="predicted"/>
<feature type="region of interest" description="Disordered" evidence="1">
    <location>
        <begin position="93"/>
        <end position="122"/>
    </location>
</feature>
<feature type="transmembrane region" description="Helical" evidence="2">
    <location>
        <begin position="20"/>
        <end position="40"/>
    </location>
</feature>
<reference evidence="3 4" key="1">
    <citation type="journal article" date="2019" name="Int. J. Syst. Evol. Microbiol.">
        <title>The Global Catalogue of Microorganisms (GCM) 10K type strain sequencing project: providing services to taxonomists for standard genome sequencing and annotation.</title>
        <authorList>
            <consortium name="The Broad Institute Genomics Platform"/>
            <consortium name="The Broad Institute Genome Sequencing Center for Infectious Disease"/>
            <person name="Wu L."/>
            <person name="Ma J."/>
        </authorList>
    </citation>
    <scope>NUCLEOTIDE SEQUENCE [LARGE SCALE GENOMIC DNA]</scope>
    <source>
        <strain evidence="3 4">JCM 16378</strain>
    </source>
</reference>
<sequence>MPATPPPVSVRPTAQSALRATALVSAGAVVAVVTALLGSARDGRLPWGGVALVLVVAAVGAATVSVCVRRWGRAQVAELQAGYTTATRRACTPRPVATTGSSCGRAASGRAGHPAPTTARAR</sequence>
<keyword evidence="4" id="KW-1185">Reference proteome</keyword>
<evidence type="ECO:0000313" key="3">
    <source>
        <dbReference type="EMBL" id="GAA2735831.1"/>
    </source>
</evidence>
<dbReference type="EMBL" id="BAAARN010000001">
    <property type="protein sequence ID" value="GAA2735831.1"/>
    <property type="molecule type" value="Genomic_DNA"/>
</dbReference>
<evidence type="ECO:0000256" key="1">
    <source>
        <dbReference type="SAM" id="MobiDB-lite"/>
    </source>
</evidence>
<evidence type="ECO:0000256" key="2">
    <source>
        <dbReference type="SAM" id="Phobius"/>
    </source>
</evidence>
<feature type="transmembrane region" description="Helical" evidence="2">
    <location>
        <begin position="46"/>
        <end position="68"/>
    </location>
</feature>